<protein>
    <submittedName>
        <fullName evidence="2">Uncharacterized protein AlNc14C1G200</fullName>
    </submittedName>
</protein>
<reference evidence="2" key="1">
    <citation type="journal article" date="2011" name="PLoS Biol.">
        <title>Gene gain and loss during evolution of obligate parasitism in the white rust pathogen of Arabidopsis thaliana.</title>
        <authorList>
            <person name="Kemen E."/>
            <person name="Gardiner A."/>
            <person name="Schultz-Larsen T."/>
            <person name="Kemen A.C."/>
            <person name="Balmuth A.L."/>
            <person name="Robert-Seilaniantz A."/>
            <person name="Bailey K."/>
            <person name="Holub E."/>
            <person name="Studholme D.J."/>
            <person name="Maclean D."/>
            <person name="Jones J.D."/>
        </authorList>
    </citation>
    <scope>NUCLEOTIDE SEQUENCE</scope>
</reference>
<name>F0VZ59_9STRA</name>
<reference evidence="2" key="2">
    <citation type="submission" date="2011-02" db="EMBL/GenBank/DDBJ databases">
        <authorList>
            <person name="MacLean D."/>
        </authorList>
    </citation>
    <scope>NUCLEOTIDE SEQUENCE</scope>
</reference>
<organism evidence="2">
    <name type="scientific">Albugo laibachii Nc14</name>
    <dbReference type="NCBI Taxonomy" id="890382"/>
    <lineage>
        <taxon>Eukaryota</taxon>
        <taxon>Sar</taxon>
        <taxon>Stramenopiles</taxon>
        <taxon>Oomycota</taxon>
        <taxon>Peronosporomycetes</taxon>
        <taxon>Albuginales</taxon>
        <taxon>Albuginaceae</taxon>
        <taxon>Albugo</taxon>
    </lineage>
</organism>
<feature type="compositionally biased region" description="Basic and acidic residues" evidence="1">
    <location>
        <begin position="248"/>
        <end position="269"/>
    </location>
</feature>
<sequence>MMDTIMLNDLLSDSFAHVMVRFRETSLLLQKEAKLRQPIELQNPTYALKDAKEIGSTQIINTTEKWSKQIESKRQKCSTEDRQGFNDLTEVSSQRQPSNFEKRLRPLCLSNVQECQEILDRLNHFKYHSTDAFFHDLEQLFGAVSLKKVEKHQLMRFFDSLQTYRQESAYSDSEKPDQLAAVQDCQTLAPEMTDSKGSGIKMIQKVGWKQEQAQRVFDLEILRDAEAYCSIHTLKHESENPWLNTTVSDKDTPKRYSAKEEGKSARSPEKSHCDRLMILRLRRLIQLHVCPHMKGQEVCVISNPNVLRDPSQRDSISWTATGRIQDGQIYSYTSKKIVKFADFVLEQLQRQSVACQYIYLSQLQQSIDQHLAICDYIPTKIRSDLSINFKLSAEEYLAYADANEHKAENCYGQTVN</sequence>
<evidence type="ECO:0000256" key="1">
    <source>
        <dbReference type="SAM" id="MobiDB-lite"/>
    </source>
</evidence>
<feature type="region of interest" description="Disordered" evidence="1">
    <location>
        <begin position="244"/>
        <end position="269"/>
    </location>
</feature>
<dbReference type="AlphaFoldDB" id="F0VZ59"/>
<evidence type="ECO:0000313" key="2">
    <source>
        <dbReference type="EMBL" id="CCA14074.1"/>
    </source>
</evidence>
<accession>F0VZ59</accession>
<dbReference type="EMBL" id="FR824046">
    <property type="protein sequence ID" value="CCA14074.1"/>
    <property type="molecule type" value="Genomic_DNA"/>
</dbReference>
<proteinExistence type="predicted"/>
<dbReference type="HOGENOM" id="CLU_661247_0_0_1"/>
<gene>
    <name evidence="2" type="primary">AlNc14C1G200</name>
    <name evidence="2" type="ORF">ALNC14_002170</name>
</gene>